<reference evidence="1 2" key="1">
    <citation type="submission" date="2021-07" db="EMBL/GenBank/DDBJ databases">
        <title>The Aristolochia fimbriata genome: insights into angiosperm evolution, floral development and chemical biosynthesis.</title>
        <authorList>
            <person name="Jiao Y."/>
        </authorList>
    </citation>
    <scope>NUCLEOTIDE SEQUENCE [LARGE SCALE GENOMIC DNA]</scope>
    <source>
        <strain evidence="1">IBCAS-2021</strain>
        <tissue evidence="1">Leaf</tissue>
    </source>
</reference>
<dbReference type="Proteomes" id="UP000825729">
    <property type="component" value="Unassembled WGS sequence"/>
</dbReference>
<dbReference type="PANTHER" id="PTHR31808">
    <property type="entry name" value="EXPRESSED PROTEIN"/>
    <property type="match status" value="1"/>
</dbReference>
<keyword evidence="2" id="KW-1185">Reference proteome</keyword>
<dbReference type="EMBL" id="JAINDJ010000005">
    <property type="protein sequence ID" value="KAG9446049.1"/>
    <property type="molecule type" value="Genomic_DNA"/>
</dbReference>
<sequence length="397" mass="44436">MDCGACYGRIPGVEALPAAVKSVGDRAGFAKVGFVGGLPKIRRLSYGFKGITKLANLRSTIPVTVASAEFSKCEFRSVPTPLEPRSSAGKFLSSILKNHPHLFPFAVSEQLEALGADRDGAIARVENSLGSTESCLHGRIAELKQEECQIAIEEVLYMLVVHKFSEIGVPMVPRLSSYISNGRLEILASKERELESIHGVEALDMVRDHLSTVIGYRGKPDISDNWTTTPVRRLQLGRIYAASVMYGYFLKSASLRHHLDQTVTHTQYDLPLGCMFCLPFSNERPGRWEEVFPVQPNRASPMYHESMPRNLAETLREYVMRFDSSTLQRCAKLKTKEAVNLIERHTWAVFGDDEKNDENVHATRSSLRRLVLEAVAFGSFLWNVEAQVDSLYRLTEN</sequence>
<evidence type="ECO:0000313" key="1">
    <source>
        <dbReference type="EMBL" id="KAG9446049.1"/>
    </source>
</evidence>
<proteinExistence type="predicted"/>
<dbReference type="Pfam" id="PF05542">
    <property type="entry name" value="DUF760"/>
    <property type="match status" value="2"/>
</dbReference>
<dbReference type="InterPro" id="IPR038925">
    <property type="entry name" value="At3g17800-like"/>
</dbReference>
<comment type="caution">
    <text evidence="1">The sequence shown here is derived from an EMBL/GenBank/DDBJ whole genome shotgun (WGS) entry which is preliminary data.</text>
</comment>
<evidence type="ECO:0000313" key="2">
    <source>
        <dbReference type="Proteomes" id="UP000825729"/>
    </source>
</evidence>
<dbReference type="InterPro" id="IPR008479">
    <property type="entry name" value="DUF760"/>
</dbReference>
<name>A0AAV7ECQ2_ARIFI</name>
<accession>A0AAV7ECQ2</accession>
<dbReference type="PANTHER" id="PTHR31808:SF9">
    <property type="entry name" value="F21O3.2 PROTEIN"/>
    <property type="match status" value="1"/>
</dbReference>
<dbReference type="AlphaFoldDB" id="A0AAV7ECQ2"/>
<organism evidence="1 2">
    <name type="scientific">Aristolochia fimbriata</name>
    <name type="common">White veined hardy Dutchman's pipe vine</name>
    <dbReference type="NCBI Taxonomy" id="158543"/>
    <lineage>
        <taxon>Eukaryota</taxon>
        <taxon>Viridiplantae</taxon>
        <taxon>Streptophyta</taxon>
        <taxon>Embryophyta</taxon>
        <taxon>Tracheophyta</taxon>
        <taxon>Spermatophyta</taxon>
        <taxon>Magnoliopsida</taxon>
        <taxon>Magnoliidae</taxon>
        <taxon>Piperales</taxon>
        <taxon>Aristolochiaceae</taxon>
        <taxon>Aristolochia</taxon>
    </lineage>
</organism>
<protein>
    <submittedName>
        <fullName evidence="1">Uncharacterized protein</fullName>
    </submittedName>
</protein>
<gene>
    <name evidence="1" type="ORF">H6P81_012177</name>
</gene>